<evidence type="ECO:0000256" key="1">
    <source>
        <dbReference type="SAM" id="MobiDB-lite"/>
    </source>
</evidence>
<reference evidence="2 3" key="1">
    <citation type="submission" date="2019-04" db="EMBL/GenBank/DDBJ databases">
        <title>Comparative genomics and transcriptomics to analyze fruiting body development in filamentous ascomycetes.</title>
        <authorList>
            <consortium name="DOE Joint Genome Institute"/>
            <person name="Lutkenhaus R."/>
            <person name="Traeger S."/>
            <person name="Breuer J."/>
            <person name="Kuo A."/>
            <person name="Lipzen A."/>
            <person name="Pangilinan J."/>
            <person name="Dilworth D."/>
            <person name="Sandor L."/>
            <person name="Poggeler S."/>
            <person name="Barry K."/>
            <person name="Grigoriev I.V."/>
            <person name="Nowrousian M."/>
        </authorList>
    </citation>
    <scope>NUCLEOTIDE SEQUENCE [LARGE SCALE GENOMIC DNA]</scope>
    <source>
        <strain evidence="2 3">CBS 389.68</strain>
    </source>
</reference>
<sequence length="198" mass="22152">MREIASVQKKNPPPRSRCAQKRSRMSSSLIEAGVDDWLDSAALWLQRVCSPPPTHAHHRPSWEVKKKYFFFLACCGRMSTMPSLTTVGWMAQHSARGVGISQRTKDETKKERGLVNNSHSRDGSANRNDSNPHTLLHVPHAHNPVDQSSFLHKPLKLKCTCDCTARSHGVREMAIMAELSRSSPKSSLARITSKPQYG</sequence>
<feature type="region of interest" description="Disordered" evidence="1">
    <location>
        <begin position="96"/>
        <end position="133"/>
    </location>
</feature>
<accession>A0A4S2MRK4</accession>
<feature type="region of interest" description="Disordered" evidence="1">
    <location>
        <begin position="1"/>
        <end position="24"/>
    </location>
</feature>
<evidence type="ECO:0000313" key="3">
    <source>
        <dbReference type="Proteomes" id="UP000298138"/>
    </source>
</evidence>
<organism evidence="2 3">
    <name type="scientific">Ascodesmis nigricans</name>
    <dbReference type="NCBI Taxonomy" id="341454"/>
    <lineage>
        <taxon>Eukaryota</taxon>
        <taxon>Fungi</taxon>
        <taxon>Dikarya</taxon>
        <taxon>Ascomycota</taxon>
        <taxon>Pezizomycotina</taxon>
        <taxon>Pezizomycetes</taxon>
        <taxon>Pezizales</taxon>
        <taxon>Ascodesmidaceae</taxon>
        <taxon>Ascodesmis</taxon>
    </lineage>
</organism>
<dbReference type="InParanoid" id="A0A4S2MRK4"/>
<dbReference type="Proteomes" id="UP000298138">
    <property type="component" value="Unassembled WGS sequence"/>
</dbReference>
<dbReference type="AlphaFoldDB" id="A0A4S2MRK4"/>
<protein>
    <submittedName>
        <fullName evidence="2">Uncharacterized protein</fullName>
    </submittedName>
</protein>
<dbReference type="EMBL" id="ML220151">
    <property type="protein sequence ID" value="TGZ77627.1"/>
    <property type="molecule type" value="Genomic_DNA"/>
</dbReference>
<feature type="compositionally biased region" description="Basic and acidic residues" evidence="1">
    <location>
        <begin position="103"/>
        <end position="124"/>
    </location>
</feature>
<gene>
    <name evidence="2" type="ORF">EX30DRAFT_195757</name>
</gene>
<keyword evidence="3" id="KW-1185">Reference proteome</keyword>
<evidence type="ECO:0000313" key="2">
    <source>
        <dbReference type="EMBL" id="TGZ77627.1"/>
    </source>
</evidence>
<proteinExistence type="predicted"/>
<name>A0A4S2MRK4_9PEZI</name>